<evidence type="ECO:0000313" key="3">
    <source>
        <dbReference type="EMBL" id="CAG5142732.1"/>
    </source>
</evidence>
<sequence length="163" mass="18452">MPNDMTTSPSLDAFFNESVDDLQDDHYVMHGTECDICGASEKVDLIEIVKQASYVSGTALVQTKVCQLPHVFHKLCLYTWLHTKLHKNEDATCPMCRTKFILSARSGEMKVYLEQLQSLVGRYNTVIEESALQMDQIGAAIKRAKQEHDDSTDEVKKLELLNK</sequence>
<dbReference type="OrthoDB" id="3687356at2759"/>
<reference evidence="3" key="1">
    <citation type="submission" date="2021-05" db="EMBL/GenBank/DDBJ databases">
        <authorList>
            <person name="Stam R."/>
        </authorList>
    </citation>
    <scope>NUCLEOTIDE SEQUENCE</scope>
    <source>
        <strain evidence="3">CS162</strain>
    </source>
</reference>
<protein>
    <recommendedName>
        <fullName evidence="2">Anaphase-promoting complex subunit 11 RING-H2 finger domain-containing protein</fullName>
    </recommendedName>
</protein>
<dbReference type="GO" id="GO:0097602">
    <property type="term" value="F:cullin family protein binding"/>
    <property type="evidence" value="ECO:0007669"/>
    <property type="project" value="InterPro"/>
</dbReference>
<dbReference type="Pfam" id="PF12861">
    <property type="entry name" value="zf-ANAPC11"/>
    <property type="match status" value="1"/>
</dbReference>
<keyword evidence="4" id="KW-1185">Reference proteome</keyword>
<dbReference type="RefSeq" id="XP_043164739.1">
    <property type="nucleotide sequence ID" value="XM_043308804.1"/>
</dbReference>
<feature type="domain" description="Anaphase-promoting complex subunit 11 RING-H2 finger" evidence="2">
    <location>
        <begin position="68"/>
        <end position="102"/>
    </location>
</feature>
<dbReference type="Gene3D" id="3.30.40.10">
    <property type="entry name" value="Zinc/RING finger domain, C3HC4 (zinc finger)"/>
    <property type="match status" value="1"/>
</dbReference>
<dbReference type="GO" id="GO:0061630">
    <property type="term" value="F:ubiquitin protein ligase activity"/>
    <property type="evidence" value="ECO:0007669"/>
    <property type="project" value="InterPro"/>
</dbReference>
<name>A0A8J2N1D8_9PLEO</name>
<dbReference type="Proteomes" id="UP000676310">
    <property type="component" value="Unassembled WGS sequence"/>
</dbReference>
<organism evidence="3 4">
    <name type="scientific">Alternaria atra</name>
    <dbReference type="NCBI Taxonomy" id="119953"/>
    <lineage>
        <taxon>Eukaryota</taxon>
        <taxon>Fungi</taxon>
        <taxon>Dikarya</taxon>
        <taxon>Ascomycota</taxon>
        <taxon>Pezizomycotina</taxon>
        <taxon>Dothideomycetes</taxon>
        <taxon>Pleosporomycetidae</taxon>
        <taxon>Pleosporales</taxon>
        <taxon>Pleosporineae</taxon>
        <taxon>Pleosporaceae</taxon>
        <taxon>Alternaria</taxon>
        <taxon>Alternaria sect. Ulocladioides</taxon>
    </lineage>
</organism>
<proteinExistence type="predicted"/>
<evidence type="ECO:0000259" key="2">
    <source>
        <dbReference type="Pfam" id="PF12861"/>
    </source>
</evidence>
<comment type="caution">
    <text evidence="3">The sequence shown here is derived from an EMBL/GenBank/DDBJ whole genome shotgun (WGS) entry which is preliminary data.</text>
</comment>
<dbReference type="InterPro" id="IPR013083">
    <property type="entry name" value="Znf_RING/FYVE/PHD"/>
</dbReference>
<keyword evidence="1" id="KW-0175">Coiled coil</keyword>
<dbReference type="GeneID" id="67012434"/>
<feature type="coiled-coil region" evidence="1">
    <location>
        <begin position="127"/>
        <end position="161"/>
    </location>
</feature>
<dbReference type="GO" id="GO:0008270">
    <property type="term" value="F:zinc ion binding"/>
    <property type="evidence" value="ECO:0007669"/>
    <property type="project" value="InterPro"/>
</dbReference>
<dbReference type="GO" id="GO:0031145">
    <property type="term" value="P:anaphase-promoting complex-dependent catabolic process"/>
    <property type="evidence" value="ECO:0007669"/>
    <property type="project" value="InterPro"/>
</dbReference>
<dbReference type="InterPro" id="IPR024991">
    <property type="entry name" value="RING-H2_APC11"/>
</dbReference>
<dbReference type="GO" id="GO:0005680">
    <property type="term" value="C:anaphase-promoting complex"/>
    <property type="evidence" value="ECO:0007669"/>
    <property type="project" value="InterPro"/>
</dbReference>
<gene>
    <name evidence="3" type="ORF">ALTATR162_LOCUS1209</name>
</gene>
<dbReference type="EMBL" id="CAJRGZ010000015">
    <property type="protein sequence ID" value="CAG5142732.1"/>
    <property type="molecule type" value="Genomic_DNA"/>
</dbReference>
<evidence type="ECO:0000256" key="1">
    <source>
        <dbReference type="SAM" id="Coils"/>
    </source>
</evidence>
<evidence type="ECO:0000313" key="4">
    <source>
        <dbReference type="Proteomes" id="UP000676310"/>
    </source>
</evidence>
<dbReference type="AlphaFoldDB" id="A0A8J2N1D8"/>
<dbReference type="SUPFAM" id="SSF57850">
    <property type="entry name" value="RING/U-box"/>
    <property type="match status" value="1"/>
</dbReference>
<accession>A0A8J2N1D8</accession>